<organism evidence="1 2">
    <name type="scientific">Thalassospira tepidiphila MCCC 1A03514</name>
    <dbReference type="NCBI Taxonomy" id="1177930"/>
    <lineage>
        <taxon>Bacteria</taxon>
        <taxon>Pseudomonadati</taxon>
        <taxon>Pseudomonadota</taxon>
        <taxon>Alphaproteobacteria</taxon>
        <taxon>Rhodospirillales</taxon>
        <taxon>Thalassospiraceae</taxon>
        <taxon>Thalassospira</taxon>
    </lineage>
</organism>
<dbReference type="EMBL" id="JPVZ01000006">
    <property type="protein sequence ID" value="OAZ09181.1"/>
    <property type="molecule type" value="Genomic_DNA"/>
</dbReference>
<dbReference type="AlphaFoldDB" id="A0A853KXF0"/>
<gene>
    <name evidence="1" type="ORF">TH4_15100</name>
</gene>
<reference evidence="1 2" key="1">
    <citation type="submission" date="2014-07" db="EMBL/GenBank/DDBJ databases">
        <title>Draft genome sequence of Thalassospira tepidiphila 1-1B.</title>
        <authorList>
            <person name="Lai Q."/>
            <person name="Shao Z."/>
        </authorList>
    </citation>
    <scope>NUCLEOTIDE SEQUENCE [LARGE SCALE GENOMIC DNA]</scope>
    <source>
        <strain evidence="1 2">MCCC 1A03514</strain>
    </source>
</reference>
<dbReference type="Gene3D" id="3.40.50.300">
    <property type="entry name" value="P-loop containing nucleotide triphosphate hydrolases"/>
    <property type="match status" value="1"/>
</dbReference>
<comment type="caution">
    <text evidence="1">The sequence shown here is derived from an EMBL/GenBank/DDBJ whole genome shotgun (WGS) entry which is preliminary data.</text>
</comment>
<proteinExistence type="predicted"/>
<accession>A0A853KXF0</accession>
<sequence length="273" mass="29511">MSDRRIHQARAALARAEQQWKVQVSCLSGGPDRADGVIAHAFGGTFLRDHISIGGLAPTGLHEVLCGHDDCAASLLAWYLATLSVEASSDASNHPSAPPPGKGIFWIRQRRALDQGGFYALSLPMAALEPEPLMMTVDQQATALWTCEEVAKSGQVRAVIIETTDYDLTTARRLQLACESGGTRIIVLRPLARNGRIPTSSAWTRWQITPVNALEPTERPTGNDHHLSLIGGRGVRPGSWKVKTDATTFSLSVADPLENQLSEASTQDRHAHA</sequence>
<name>A0A853KXF0_9PROT</name>
<protein>
    <submittedName>
        <fullName evidence="1">Protein ImuA</fullName>
    </submittedName>
</protein>
<evidence type="ECO:0000313" key="2">
    <source>
        <dbReference type="Proteomes" id="UP000094009"/>
    </source>
</evidence>
<dbReference type="Proteomes" id="UP000094009">
    <property type="component" value="Unassembled WGS sequence"/>
</dbReference>
<evidence type="ECO:0000313" key="1">
    <source>
        <dbReference type="EMBL" id="OAZ09181.1"/>
    </source>
</evidence>
<dbReference type="SUPFAM" id="SSF52540">
    <property type="entry name" value="P-loop containing nucleoside triphosphate hydrolases"/>
    <property type="match status" value="1"/>
</dbReference>
<dbReference type="InterPro" id="IPR027417">
    <property type="entry name" value="P-loop_NTPase"/>
</dbReference>
<dbReference type="RefSeq" id="WP_064781680.1">
    <property type="nucleotide sequence ID" value="NZ_JPVZ01000006.1"/>
</dbReference>